<gene>
    <name evidence="1" type="ORF">DM860_004576</name>
</gene>
<dbReference type="AlphaFoldDB" id="A0A328E7T8"/>
<proteinExistence type="predicted"/>
<keyword evidence="2" id="KW-1185">Reference proteome</keyword>
<accession>A0A328E7T8</accession>
<dbReference type="EMBL" id="NQVE01000015">
    <property type="protein sequence ID" value="RAL54105.1"/>
    <property type="molecule type" value="Genomic_DNA"/>
</dbReference>
<comment type="caution">
    <text evidence="1">The sequence shown here is derived from an EMBL/GenBank/DDBJ whole genome shotgun (WGS) entry which is preliminary data.</text>
</comment>
<sequence length="96" mass="10762">MALSGIAKTAKLDIPEMYFKRLHVTTRVDGGYMRCTFDWKGGDGGDLNSSSMNIKFDAMVTAKQHRVDGETNGGRRDSIRVGKVVGRRSNIRIQKW</sequence>
<evidence type="ECO:0000313" key="2">
    <source>
        <dbReference type="Proteomes" id="UP000249390"/>
    </source>
</evidence>
<organism evidence="1 2">
    <name type="scientific">Cuscuta australis</name>
    <dbReference type="NCBI Taxonomy" id="267555"/>
    <lineage>
        <taxon>Eukaryota</taxon>
        <taxon>Viridiplantae</taxon>
        <taxon>Streptophyta</taxon>
        <taxon>Embryophyta</taxon>
        <taxon>Tracheophyta</taxon>
        <taxon>Spermatophyta</taxon>
        <taxon>Magnoliopsida</taxon>
        <taxon>eudicotyledons</taxon>
        <taxon>Gunneridae</taxon>
        <taxon>Pentapetalae</taxon>
        <taxon>asterids</taxon>
        <taxon>lamiids</taxon>
        <taxon>Solanales</taxon>
        <taxon>Convolvulaceae</taxon>
        <taxon>Cuscuteae</taxon>
        <taxon>Cuscuta</taxon>
        <taxon>Cuscuta subgen. Grammica</taxon>
        <taxon>Cuscuta sect. Cleistogrammica</taxon>
    </lineage>
</organism>
<name>A0A328E7T8_9ASTE</name>
<protein>
    <submittedName>
        <fullName evidence="1">Uncharacterized protein</fullName>
    </submittedName>
</protein>
<dbReference type="Proteomes" id="UP000249390">
    <property type="component" value="Unassembled WGS sequence"/>
</dbReference>
<reference evidence="1 2" key="1">
    <citation type="submission" date="2018-06" db="EMBL/GenBank/DDBJ databases">
        <title>The Genome of Cuscuta australis (Dodder) Provides Insight into the Evolution of Plant Parasitism.</title>
        <authorList>
            <person name="Liu H."/>
        </authorList>
    </citation>
    <scope>NUCLEOTIDE SEQUENCE [LARGE SCALE GENOMIC DNA]</scope>
    <source>
        <strain evidence="2">cv. Yunnan</strain>
        <tissue evidence="1">Vines</tissue>
    </source>
</reference>
<evidence type="ECO:0000313" key="1">
    <source>
        <dbReference type="EMBL" id="RAL54105.1"/>
    </source>
</evidence>